<feature type="region of interest" description="Disordered" evidence="1">
    <location>
        <begin position="112"/>
        <end position="176"/>
    </location>
</feature>
<feature type="region of interest" description="Disordered" evidence="1">
    <location>
        <begin position="25"/>
        <end position="99"/>
    </location>
</feature>
<sequence length="176" mass="17777">MQKPTRKHCIQTEQRFDFLRELVEDIPDATESEEAAGSSSAAARTAASTSAAAAARSVGRPPKYLKMDIPPRGSVPSSTNGPPHSAPPGRPPVPGLIHTSLLGLTGGAVSAAATVPGEPYSPLALATSVTPQPPPAHGGPAQPPAQPPAAHCGPARPPPLAVRYGSVTDTDGPEGL</sequence>
<dbReference type="Proteomes" id="UP000440578">
    <property type="component" value="Unassembled WGS sequence"/>
</dbReference>
<proteinExistence type="predicted"/>
<name>A0A6A4WL88_AMPAM</name>
<evidence type="ECO:0008006" key="4">
    <source>
        <dbReference type="Google" id="ProtNLM"/>
    </source>
</evidence>
<feature type="compositionally biased region" description="Pro residues" evidence="1">
    <location>
        <begin position="131"/>
        <end position="147"/>
    </location>
</feature>
<evidence type="ECO:0000313" key="2">
    <source>
        <dbReference type="EMBL" id="KAF0308157.1"/>
    </source>
</evidence>
<comment type="caution">
    <text evidence="2">The sequence shown here is derived from an EMBL/GenBank/DDBJ whole genome shotgun (WGS) entry which is preliminary data.</text>
</comment>
<feature type="compositionally biased region" description="Pro residues" evidence="1">
    <location>
        <begin position="84"/>
        <end position="94"/>
    </location>
</feature>
<gene>
    <name evidence="2" type="ORF">FJT64_020573</name>
</gene>
<dbReference type="EMBL" id="VIIS01000509">
    <property type="protein sequence ID" value="KAF0308157.1"/>
    <property type="molecule type" value="Genomic_DNA"/>
</dbReference>
<evidence type="ECO:0000313" key="3">
    <source>
        <dbReference type="Proteomes" id="UP000440578"/>
    </source>
</evidence>
<feature type="compositionally biased region" description="Low complexity" evidence="1">
    <location>
        <begin position="35"/>
        <end position="57"/>
    </location>
</feature>
<evidence type="ECO:0000256" key="1">
    <source>
        <dbReference type="SAM" id="MobiDB-lite"/>
    </source>
</evidence>
<organism evidence="2 3">
    <name type="scientific">Amphibalanus amphitrite</name>
    <name type="common">Striped barnacle</name>
    <name type="synonym">Balanus amphitrite</name>
    <dbReference type="NCBI Taxonomy" id="1232801"/>
    <lineage>
        <taxon>Eukaryota</taxon>
        <taxon>Metazoa</taxon>
        <taxon>Ecdysozoa</taxon>
        <taxon>Arthropoda</taxon>
        <taxon>Crustacea</taxon>
        <taxon>Multicrustacea</taxon>
        <taxon>Cirripedia</taxon>
        <taxon>Thoracica</taxon>
        <taxon>Thoracicalcarea</taxon>
        <taxon>Balanomorpha</taxon>
        <taxon>Balanoidea</taxon>
        <taxon>Balanidae</taxon>
        <taxon>Amphibalaninae</taxon>
        <taxon>Amphibalanus</taxon>
    </lineage>
</organism>
<reference evidence="2 3" key="1">
    <citation type="submission" date="2019-07" db="EMBL/GenBank/DDBJ databases">
        <title>Draft genome assembly of a fouling barnacle, Amphibalanus amphitrite (Darwin, 1854): The first reference genome for Thecostraca.</title>
        <authorList>
            <person name="Kim W."/>
        </authorList>
    </citation>
    <scope>NUCLEOTIDE SEQUENCE [LARGE SCALE GENOMIC DNA]</scope>
    <source>
        <strain evidence="2">SNU_AA5</strain>
        <tissue evidence="2">Soma without cirri and trophi</tissue>
    </source>
</reference>
<dbReference type="AlphaFoldDB" id="A0A6A4WL88"/>
<keyword evidence="3" id="KW-1185">Reference proteome</keyword>
<dbReference type="OrthoDB" id="653904at2759"/>
<protein>
    <recommendedName>
        <fullName evidence="4">Dr1-associated corepressor</fullName>
    </recommendedName>
</protein>
<feature type="compositionally biased region" description="Acidic residues" evidence="1">
    <location>
        <begin position="25"/>
        <end position="34"/>
    </location>
</feature>
<accession>A0A6A4WL88</accession>